<dbReference type="InterPro" id="IPR015943">
    <property type="entry name" value="WD40/YVTN_repeat-like_dom_sf"/>
</dbReference>
<dbReference type="AlphaFoldDB" id="A0A0C3QQF9"/>
<organism evidence="1 2">
    <name type="scientific">Tulasnella calospora MUT 4182</name>
    <dbReference type="NCBI Taxonomy" id="1051891"/>
    <lineage>
        <taxon>Eukaryota</taxon>
        <taxon>Fungi</taxon>
        <taxon>Dikarya</taxon>
        <taxon>Basidiomycota</taxon>
        <taxon>Agaricomycotina</taxon>
        <taxon>Agaricomycetes</taxon>
        <taxon>Cantharellales</taxon>
        <taxon>Tulasnellaceae</taxon>
        <taxon>Tulasnella</taxon>
    </lineage>
</organism>
<reference evidence="2" key="2">
    <citation type="submission" date="2015-01" db="EMBL/GenBank/DDBJ databases">
        <title>Evolutionary Origins and Diversification of the Mycorrhizal Mutualists.</title>
        <authorList>
            <consortium name="DOE Joint Genome Institute"/>
            <consortium name="Mycorrhizal Genomics Consortium"/>
            <person name="Kohler A."/>
            <person name="Kuo A."/>
            <person name="Nagy L.G."/>
            <person name="Floudas D."/>
            <person name="Copeland A."/>
            <person name="Barry K.W."/>
            <person name="Cichocki N."/>
            <person name="Veneault-Fourrey C."/>
            <person name="LaButti K."/>
            <person name="Lindquist E.A."/>
            <person name="Lipzen A."/>
            <person name="Lundell T."/>
            <person name="Morin E."/>
            <person name="Murat C."/>
            <person name="Riley R."/>
            <person name="Ohm R."/>
            <person name="Sun H."/>
            <person name="Tunlid A."/>
            <person name="Henrissat B."/>
            <person name="Grigoriev I.V."/>
            <person name="Hibbett D.S."/>
            <person name="Martin F."/>
        </authorList>
    </citation>
    <scope>NUCLEOTIDE SEQUENCE [LARGE SCALE GENOMIC DNA]</scope>
    <source>
        <strain evidence="2">MUT 4182</strain>
    </source>
</reference>
<name>A0A0C3QQF9_9AGAM</name>
<accession>A0A0C3QQF9</accession>
<dbReference type="SUPFAM" id="SSF82171">
    <property type="entry name" value="DPP6 N-terminal domain-like"/>
    <property type="match status" value="1"/>
</dbReference>
<dbReference type="OrthoDB" id="3315324at2759"/>
<evidence type="ECO:0000313" key="1">
    <source>
        <dbReference type="EMBL" id="KIO29779.1"/>
    </source>
</evidence>
<dbReference type="HOGENOM" id="CLU_592109_0_0_1"/>
<sequence>MDSETNYDALRSTLDELAYLLIEPSRLTILKDSEVGSGGYGEVCLATLDETSKVAVKQLRIVQAKGIRLEIPNLLPVRLPRDEKLVDDTAPEISILSKSQLNGGAYHQVKFRSRDAHGWVLEDAPELEVVLRLHEDAFDIAISPNGKWLAANFPSKRKLWSLENPSSPPLVLPGTISTSYEWSPDSRYLASFDTLALHIWSIESQSSKGRFNGRPTWSAAWFSNGEALAVDSGGSVSIMSSKSGRFQMGSDWMSVTTRANQDNSPMATLPIDRVGGRRIVVMPGCRQPTSSWFLGTVLGYNRGGPTDTLTRTSHDHLVRHVTVSRNGEFVLLSHVYTFPTLWRLNIPDDGGGTWDIQITLTYSFTIPLGLSSRAFVCWASLSGDDDEWVISATKEGQIVIWDTQSSQPRQVVEGLPRVDSGKRPETMDCSAEDKNGPLILLYGHNSREVVIWKWWGKLFERV</sequence>
<dbReference type="Gene3D" id="2.130.10.10">
    <property type="entry name" value="YVTN repeat-like/Quinoprotein amine dehydrogenase"/>
    <property type="match status" value="1"/>
</dbReference>
<keyword evidence="2" id="KW-1185">Reference proteome</keyword>
<evidence type="ECO:0000313" key="2">
    <source>
        <dbReference type="Proteomes" id="UP000054248"/>
    </source>
</evidence>
<reference evidence="1 2" key="1">
    <citation type="submission" date="2014-04" db="EMBL/GenBank/DDBJ databases">
        <authorList>
            <consortium name="DOE Joint Genome Institute"/>
            <person name="Kuo A."/>
            <person name="Girlanda M."/>
            <person name="Perotto S."/>
            <person name="Kohler A."/>
            <person name="Nagy L.G."/>
            <person name="Floudas D."/>
            <person name="Copeland A."/>
            <person name="Barry K.W."/>
            <person name="Cichocki N."/>
            <person name="Veneault-Fourrey C."/>
            <person name="LaButti K."/>
            <person name="Lindquist E.A."/>
            <person name="Lipzen A."/>
            <person name="Lundell T."/>
            <person name="Morin E."/>
            <person name="Murat C."/>
            <person name="Sun H."/>
            <person name="Tunlid A."/>
            <person name="Henrissat B."/>
            <person name="Grigoriev I.V."/>
            <person name="Hibbett D.S."/>
            <person name="Martin F."/>
            <person name="Nordberg H.P."/>
            <person name="Cantor M.N."/>
            <person name="Hua S.X."/>
        </authorList>
    </citation>
    <scope>NUCLEOTIDE SEQUENCE [LARGE SCALE GENOMIC DNA]</scope>
    <source>
        <strain evidence="1 2">MUT 4182</strain>
    </source>
</reference>
<dbReference type="EMBL" id="KN822978">
    <property type="protein sequence ID" value="KIO29779.1"/>
    <property type="molecule type" value="Genomic_DNA"/>
</dbReference>
<dbReference type="Proteomes" id="UP000054248">
    <property type="component" value="Unassembled WGS sequence"/>
</dbReference>
<gene>
    <name evidence="1" type="ORF">M407DRAFT_226289</name>
</gene>
<proteinExistence type="predicted"/>
<protein>
    <submittedName>
        <fullName evidence="1">Uncharacterized protein</fullName>
    </submittedName>
</protein>